<comment type="caution">
    <text evidence="1">The sequence shown here is derived from an EMBL/GenBank/DDBJ whole genome shotgun (WGS) entry which is preliminary data.</text>
</comment>
<gene>
    <name evidence="1" type="ORF">CTI12_AA538360</name>
</gene>
<name>A0A2U1L248_ARTAN</name>
<proteinExistence type="predicted"/>
<accession>A0A2U1L248</accession>
<dbReference type="AlphaFoldDB" id="A0A2U1L248"/>
<dbReference type="EMBL" id="PKPP01012020">
    <property type="protein sequence ID" value="PWA43092.1"/>
    <property type="molecule type" value="Genomic_DNA"/>
</dbReference>
<dbReference type="Proteomes" id="UP000245207">
    <property type="component" value="Unassembled WGS sequence"/>
</dbReference>
<sequence length="118" mass="14145">MTSNIPIYDQIAQQIGSRRFDKVLLALFVREREANRGDEKEYDRMIEEIEVRVEYRHAISLELEKFGSYQIMNEPLHRLKLAQHEDLDEIALLTKRRQASLRRATDKSRIIKNLRMFK</sequence>
<reference evidence="1 2" key="1">
    <citation type="journal article" date="2018" name="Mol. Plant">
        <title>The genome of Artemisia annua provides insight into the evolution of Asteraceae family and artemisinin biosynthesis.</title>
        <authorList>
            <person name="Shen Q."/>
            <person name="Zhang L."/>
            <person name="Liao Z."/>
            <person name="Wang S."/>
            <person name="Yan T."/>
            <person name="Shi P."/>
            <person name="Liu M."/>
            <person name="Fu X."/>
            <person name="Pan Q."/>
            <person name="Wang Y."/>
            <person name="Lv Z."/>
            <person name="Lu X."/>
            <person name="Zhang F."/>
            <person name="Jiang W."/>
            <person name="Ma Y."/>
            <person name="Chen M."/>
            <person name="Hao X."/>
            <person name="Li L."/>
            <person name="Tang Y."/>
            <person name="Lv G."/>
            <person name="Zhou Y."/>
            <person name="Sun X."/>
            <person name="Brodelius P.E."/>
            <person name="Rose J.K.C."/>
            <person name="Tang K."/>
        </authorList>
    </citation>
    <scope>NUCLEOTIDE SEQUENCE [LARGE SCALE GENOMIC DNA]</scope>
    <source>
        <strain evidence="2">cv. Huhao1</strain>
        <tissue evidence="1">Leaf</tissue>
    </source>
</reference>
<protein>
    <submittedName>
        <fullName evidence="1">Uncharacterized protein</fullName>
    </submittedName>
</protein>
<keyword evidence="2" id="KW-1185">Reference proteome</keyword>
<dbReference type="OrthoDB" id="2335225at2759"/>
<organism evidence="1 2">
    <name type="scientific">Artemisia annua</name>
    <name type="common">Sweet wormwood</name>
    <dbReference type="NCBI Taxonomy" id="35608"/>
    <lineage>
        <taxon>Eukaryota</taxon>
        <taxon>Viridiplantae</taxon>
        <taxon>Streptophyta</taxon>
        <taxon>Embryophyta</taxon>
        <taxon>Tracheophyta</taxon>
        <taxon>Spermatophyta</taxon>
        <taxon>Magnoliopsida</taxon>
        <taxon>eudicotyledons</taxon>
        <taxon>Gunneridae</taxon>
        <taxon>Pentapetalae</taxon>
        <taxon>asterids</taxon>
        <taxon>campanulids</taxon>
        <taxon>Asterales</taxon>
        <taxon>Asteraceae</taxon>
        <taxon>Asteroideae</taxon>
        <taxon>Anthemideae</taxon>
        <taxon>Artemisiinae</taxon>
        <taxon>Artemisia</taxon>
    </lineage>
</organism>
<evidence type="ECO:0000313" key="1">
    <source>
        <dbReference type="EMBL" id="PWA43092.1"/>
    </source>
</evidence>
<evidence type="ECO:0000313" key="2">
    <source>
        <dbReference type="Proteomes" id="UP000245207"/>
    </source>
</evidence>